<proteinExistence type="predicted"/>
<keyword evidence="2" id="KW-1185">Reference proteome</keyword>
<dbReference type="Proteomes" id="UP000828390">
    <property type="component" value="Unassembled WGS sequence"/>
</dbReference>
<dbReference type="AlphaFoldDB" id="A0A9D4CB06"/>
<comment type="caution">
    <text evidence="1">The sequence shown here is derived from an EMBL/GenBank/DDBJ whole genome shotgun (WGS) entry which is preliminary data.</text>
</comment>
<protein>
    <submittedName>
        <fullName evidence="1">Uncharacterized protein</fullName>
    </submittedName>
</protein>
<evidence type="ECO:0000313" key="2">
    <source>
        <dbReference type="Proteomes" id="UP000828390"/>
    </source>
</evidence>
<gene>
    <name evidence="1" type="ORF">DPMN_063213</name>
</gene>
<reference evidence="1" key="1">
    <citation type="journal article" date="2019" name="bioRxiv">
        <title>The Genome of the Zebra Mussel, Dreissena polymorpha: A Resource for Invasive Species Research.</title>
        <authorList>
            <person name="McCartney M.A."/>
            <person name="Auch B."/>
            <person name="Kono T."/>
            <person name="Mallez S."/>
            <person name="Zhang Y."/>
            <person name="Obille A."/>
            <person name="Becker A."/>
            <person name="Abrahante J.E."/>
            <person name="Garbe J."/>
            <person name="Badalamenti J.P."/>
            <person name="Herman A."/>
            <person name="Mangelson H."/>
            <person name="Liachko I."/>
            <person name="Sullivan S."/>
            <person name="Sone E.D."/>
            <person name="Koren S."/>
            <person name="Silverstein K.A.T."/>
            <person name="Beckman K.B."/>
            <person name="Gohl D.M."/>
        </authorList>
    </citation>
    <scope>NUCLEOTIDE SEQUENCE</scope>
    <source>
        <strain evidence="1">Duluth1</strain>
        <tissue evidence="1">Whole animal</tissue>
    </source>
</reference>
<accession>A0A9D4CB06</accession>
<dbReference type="EMBL" id="JAIWYP010000013">
    <property type="protein sequence ID" value="KAH3720316.1"/>
    <property type="molecule type" value="Genomic_DNA"/>
</dbReference>
<sequence>MPNNILEECREHLQCMVGICENGRRRSTDRWRLLIRPFISALPAGSMCSGNQEGSLKSAFLKMYTGMNTTKR</sequence>
<name>A0A9D4CB06_DREPO</name>
<evidence type="ECO:0000313" key="1">
    <source>
        <dbReference type="EMBL" id="KAH3720316.1"/>
    </source>
</evidence>
<organism evidence="1 2">
    <name type="scientific">Dreissena polymorpha</name>
    <name type="common">Zebra mussel</name>
    <name type="synonym">Mytilus polymorpha</name>
    <dbReference type="NCBI Taxonomy" id="45954"/>
    <lineage>
        <taxon>Eukaryota</taxon>
        <taxon>Metazoa</taxon>
        <taxon>Spiralia</taxon>
        <taxon>Lophotrochozoa</taxon>
        <taxon>Mollusca</taxon>
        <taxon>Bivalvia</taxon>
        <taxon>Autobranchia</taxon>
        <taxon>Heteroconchia</taxon>
        <taxon>Euheterodonta</taxon>
        <taxon>Imparidentia</taxon>
        <taxon>Neoheterodontei</taxon>
        <taxon>Myida</taxon>
        <taxon>Dreissenoidea</taxon>
        <taxon>Dreissenidae</taxon>
        <taxon>Dreissena</taxon>
    </lineage>
</organism>
<reference evidence="1" key="2">
    <citation type="submission" date="2020-11" db="EMBL/GenBank/DDBJ databases">
        <authorList>
            <person name="McCartney M.A."/>
            <person name="Auch B."/>
            <person name="Kono T."/>
            <person name="Mallez S."/>
            <person name="Becker A."/>
            <person name="Gohl D.M."/>
            <person name="Silverstein K.A.T."/>
            <person name="Koren S."/>
            <person name="Bechman K.B."/>
            <person name="Herman A."/>
            <person name="Abrahante J.E."/>
            <person name="Garbe J."/>
        </authorList>
    </citation>
    <scope>NUCLEOTIDE SEQUENCE</scope>
    <source>
        <strain evidence="1">Duluth1</strain>
        <tissue evidence="1">Whole animal</tissue>
    </source>
</reference>